<dbReference type="Proteomes" id="UP001224775">
    <property type="component" value="Unassembled WGS sequence"/>
</dbReference>
<name>A0AAD8YGT4_9STRA</name>
<organism evidence="2 3">
    <name type="scientific">Skeletonema marinoi</name>
    <dbReference type="NCBI Taxonomy" id="267567"/>
    <lineage>
        <taxon>Eukaryota</taxon>
        <taxon>Sar</taxon>
        <taxon>Stramenopiles</taxon>
        <taxon>Ochrophyta</taxon>
        <taxon>Bacillariophyta</taxon>
        <taxon>Coscinodiscophyceae</taxon>
        <taxon>Thalassiosirophycidae</taxon>
        <taxon>Thalassiosirales</taxon>
        <taxon>Skeletonemataceae</taxon>
        <taxon>Skeletonema</taxon>
        <taxon>Skeletonema marinoi-dohrnii complex</taxon>
    </lineage>
</organism>
<gene>
    <name evidence="2" type="ORF">QTG54_003622</name>
</gene>
<accession>A0AAD8YGT4</accession>
<keyword evidence="1" id="KW-1133">Transmembrane helix</keyword>
<dbReference type="AlphaFoldDB" id="A0AAD8YGT4"/>
<evidence type="ECO:0000313" key="3">
    <source>
        <dbReference type="Proteomes" id="UP001224775"/>
    </source>
</evidence>
<evidence type="ECO:0000313" key="2">
    <source>
        <dbReference type="EMBL" id="KAK1745698.1"/>
    </source>
</evidence>
<dbReference type="EMBL" id="JATAAI010000005">
    <property type="protein sequence ID" value="KAK1745698.1"/>
    <property type="molecule type" value="Genomic_DNA"/>
</dbReference>
<evidence type="ECO:0000256" key="1">
    <source>
        <dbReference type="SAM" id="Phobius"/>
    </source>
</evidence>
<keyword evidence="1" id="KW-0812">Transmembrane</keyword>
<keyword evidence="1" id="KW-0472">Membrane</keyword>
<keyword evidence="3" id="KW-1185">Reference proteome</keyword>
<reference evidence="2" key="1">
    <citation type="submission" date="2023-06" db="EMBL/GenBank/DDBJ databases">
        <title>Survivors Of The Sea: Transcriptome response of Skeletonema marinoi to long-term dormancy.</title>
        <authorList>
            <person name="Pinder M.I.M."/>
            <person name="Kourtchenko O."/>
            <person name="Robertson E.K."/>
            <person name="Larsson T."/>
            <person name="Maumus F."/>
            <person name="Osuna-Cruz C.M."/>
            <person name="Vancaester E."/>
            <person name="Stenow R."/>
            <person name="Vandepoele K."/>
            <person name="Ploug H."/>
            <person name="Bruchert V."/>
            <person name="Godhe A."/>
            <person name="Topel M."/>
        </authorList>
    </citation>
    <scope>NUCLEOTIDE SEQUENCE</scope>
    <source>
        <strain evidence="2">R05AC</strain>
    </source>
</reference>
<protein>
    <submittedName>
        <fullName evidence="2">Uncharacterized protein</fullName>
    </submittedName>
</protein>
<proteinExistence type="predicted"/>
<feature type="transmembrane region" description="Helical" evidence="1">
    <location>
        <begin position="67"/>
        <end position="87"/>
    </location>
</feature>
<comment type="caution">
    <text evidence="2">The sequence shown here is derived from an EMBL/GenBank/DDBJ whole genome shotgun (WGS) entry which is preliminary data.</text>
</comment>
<sequence length="141" mass="15338">MTKSIKQSTAGPAESSRIAALEKDTDSLKENVTKLLSVLSLQADQLSRQEVIINELRDKKRAKENRPLYVALLLLIIFIAVLMSVNLPGYDTVMQLKTLATPLKAPFITTAVKVKFTVGDVVESVKAAMTGPSTALVVRGR</sequence>